<evidence type="ECO:0000313" key="2">
    <source>
        <dbReference type="Proteomes" id="UP000001425"/>
    </source>
</evidence>
<dbReference type="InterPro" id="IPR005358">
    <property type="entry name" value="Puta_zinc/iron-chelating_dom"/>
</dbReference>
<proteinExistence type="predicted"/>
<protein>
    <submittedName>
        <fullName evidence="1">Slr0022 protein</fullName>
    </submittedName>
</protein>
<dbReference type="AlphaFoldDB" id="Q55439"/>
<dbReference type="KEGG" id="syn:slr0022"/>
<reference evidence="1 2" key="1">
    <citation type="journal article" date="1995" name="DNA Res.">
        <title>Sequence analysis of the genome of the unicellular cyanobacterium Synechocystis sp. strain PCC6803. I. Sequence features in the 1 Mb region from map positions 64% to 92% of the genome.</title>
        <authorList>
            <person name="Kaneko T."/>
            <person name="Tanaka A."/>
            <person name="Sato S."/>
            <person name="Kotani H."/>
            <person name="Sazuka T."/>
            <person name="Miyajima N."/>
            <person name="Sugiura M."/>
            <person name="Tabata S."/>
        </authorList>
    </citation>
    <scope>NUCLEOTIDE SEQUENCE [LARGE SCALE GENOMIC DNA]</scope>
    <source>
        <strain evidence="2">ATCC 27184 / PCC 6803 / Kazusa</strain>
    </source>
</reference>
<dbReference type="Proteomes" id="UP000001425">
    <property type="component" value="Chromosome"/>
</dbReference>
<evidence type="ECO:0000313" key="1">
    <source>
        <dbReference type="EMBL" id="BAA10781.1"/>
    </source>
</evidence>
<accession>Q55439</accession>
<dbReference type="PIR" id="S75934">
    <property type="entry name" value="S75934"/>
</dbReference>
<dbReference type="PANTHER" id="PTHR36791">
    <property type="entry name" value="OS03G0363400 PROTEIN"/>
    <property type="match status" value="1"/>
</dbReference>
<dbReference type="EnsemblBacteria" id="BAA10781">
    <property type="protein sequence ID" value="BAA10781"/>
    <property type="gene ID" value="BAA10781"/>
</dbReference>
<dbReference type="PANTHER" id="PTHR36791:SF2">
    <property type="entry name" value="OS03G0363400 PROTEIN"/>
    <property type="match status" value="1"/>
</dbReference>
<dbReference type="Pfam" id="PF03692">
    <property type="entry name" value="CxxCxxCC"/>
    <property type="match status" value="1"/>
</dbReference>
<dbReference type="eggNOG" id="COG0727">
    <property type="taxonomic scope" value="Bacteria"/>
</dbReference>
<name>Q55439_SYNY3</name>
<sequence>MATWYCMQGCGACCNLTPEDRPELAEYLAPEELTLYHSLVGADGWCVNYNHGDRLCQIYEDRPSFCRVKPDNFARMFGIAPAEFDEFASHCCEEQIEGVYGPRSGELKSYRQGLPKFEVDSHF</sequence>
<dbReference type="PhylomeDB" id="Q55439"/>
<dbReference type="STRING" id="1148.gene:10500285"/>
<organism evidence="1 2">
    <name type="scientific">Synechocystis sp. (strain ATCC 27184 / PCC 6803 / Kazusa)</name>
    <dbReference type="NCBI Taxonomy" id="1111708"/>
    <lineage>
        <taxon>Bacteria</taxon>
        <taxon>Bacillati</taxon>
        <taxon>Cyanobacteriota</taxon>
        <taxon>Cyanophyceae</taxon>
        <taxon>Synechococcales</taxon>
        <taxon>Merismopediaceae</taxon>
        <taxon>Synechocystis</taxon>
    </lineage>
</organism>
<gene>
    <name evidence="1" type="ordered locus">slr0022</name>
</gene>
<dbReference type="InParanoid" id="Q55439"/>
<keyword evidence="2" id="KW-1185">Reference proteome</keyword>
<reference evidence="1 2" key="2">
    <citation type="journal article" date="1996" name="DNA Res.">
        <title>Sequence analysis of the genome of the unicellular cyanobacterium Synechocystis sp. strain PCC6803. II. Sequence determination of the entire genome and assignment of potential protein-coding regions.</title>
        <authorList>
            <person name="Kaneko T."/>
            <person name="Sato S."/>
            <person name="Kotani H."/>
            <person name="Tanaka A."/>
            <person name="Asamizu E."/>
            <person name="Nakamura Y."/>
            <person name="Miyajima N."/>
            <person name="Hirosawa M."/>
            <person name="Sugiura M."/>
            <person name="Sasamoto S."/>
            <person name="Kimura T."/>
            <person name="Hosouchi T."/>
            <person name="Matsuno A."/>
            <person name="Muraki A."/>
            <person name="Nakazaki N."/>
            <person name="Naruo K."/>
            <person name="Okumura S."/>
            <person name="Shimpo S."/>
            <person name="Takeuchi C."/>
            <person name="Wada T."/>
            <person name="Watanabe A."/>
            <person name="Yamada M."/>
            <person name="Yasuda M."/>
            <person name="Tabata S."/>
        </authorList>
    </citation>
    <scope>NUCLEOTIDE SEQUENCE [LARGE SCALE GENOMIC DNA]</scope>
    <source>
        <strain evidence="2">ATCC 27184 / PCC 6803 / Kazusa</strain>
    </source>
</reference>
<dbReference type="EMBL" id="BA000022">
    <property type="protein sequence ID" value="BAA10781.1"/>
    <property type="molecule type" value="Genomic_DNA"/>
</dbReference>
<dbReference type="PaxDb" id="1148-1001294"/>